<accession>A0AAE0UK51</accession>
<keyword evidence="3" id="KW-0175">Coiled coil</keyword>
<gene>
    <name evidence="6" type="ORF">QTP70_035265</name>
</gene>
<reference evidence="6" key="1">
    <citation type="submission" date="2023-06" db="EMBL/GenBank/DDBJ databases">
        <title>Male Hemibagrus guttatus genome.</title>
        <authorList>
            <person name="Bian C."/>
        </authorList>
    </citation>
    <scope>NUCLEOTIDE SEQUENCE</scope>
    <source>
        <strain evidence="6">Male_cb2023</strain>
        <tissue evidence="6">Muscle</tissue>
    </source>
</reference>
<dbReference type="SUPFAM" id="SSF56436">
    <property type="entry name" value="C-type lectin-like"/>
    <property type="match status" value="2"/>
</dbReference>
<sequence length="881" mass="102890">MYNILATERDQLQTNYNNLTIERDQLQASYNSLIVNRDQLQTSYNNLIIERDQLKTNYNHLTIERDQLQTNYNNLTIERGQFQASYSNLTVQRDQLQTNYNHLTLERDQLQNRYNNLTVERDQLQTSYNNLTVERDHFQTRYNNLTVQRDQLQAGYNNLTVERDQLKTGYDNLTIERDQLQNSYKNLTEQRDQLQAGSNNLSVQRDQLQTNYSQLTIERDQLQNSYNNLTVERDQLQAGYNNLTVEQDQLQAGYNRLTIERDQLQTGYDNLTVERDQLQTSYNNLTVERDHFQTRYNNLTVQRDQLQTNYNHLTLERDQLQNSYNNLTVERDQLQAGYNNLTAEQDQLQAGYNRLTIERDQLQTGYDNLTVEKDQLQNSYNNLTVERDQLQTSYNRLTVDRDQLQAGYNSLTIVRDQLETGWMYFNSSIYYISNEEKNQTKSRQDCSEREADLVIINSTEEQEFISKLLCNRKAWLGLNDRGAEGEWKWFDNTPLTTGYWGHSEPNSKAGDEDCVITGEMSDPVWNWADYPCDYEFFWICEKDLCQKNPHYSLGLLRTTVRAIIYKWRKHGRVENLPRSGRMTKITPRAQRQLIQEVTKDPTTTSKELQASLASVKKDRSCIPAHRRDIYTLEMSPCVCNGSCMEELNNEDEEDMTVVIYKTANDFKGYDRGMKNAAPNSNLQTQHTQDKKSGCCRRTAVCALLLCAFLLSAVIVLWIKYNILTKEKLTSKELCMNHYVFGLILKYSKQGWRFFSSSAYHITTVRKNWNESREECIKRGADLVIINSREEQEFISKYFGDKTAWIGLTDIDTEGEFKWVDGSPLTTQFWSNGEPNDLGNEDCAIANFVGATSNILNWADYPCSITIFGICEMKSVIEAEKI</sequence>
<feature type="coiled-coil region" evidence="3">
    <location>
        <begin position="163"/>
        <end position="393"/>
    </location>
</feature>
<keyword evidence="4" id="KW-1133">Transmembrane helix</keyword>
<dbReference type="Proteomes" id="UP001274896">
    <property type="component" value="Unassembled WGS sequence"/>
</dbReference>
<feature type="domain" description="C-type lectin" evidence="5">
    <location>
        <begin position="425"/>
        <end position="541"/>
    </location>
</feature>
<proteinExistence type="predicted"/>
<keyword evidence="1" id="KW-0430">Lectin</keyword>
<dbReference type="Gene3D" id="1.20.5.400">
    <property type="match status" value="8"/>
</dbReference>
<dbReference type="Pfam" id="PF00059">
    <property type="entry name" value="Lectin_C"/>
    <property type="match status" value="2"/>
</dbReference>
<comment type="caution">
    <text evidence="6">The sequence shown here is derived from an EMBL/GenBank/DDBJ whole genome shotgun (WGS) entry which is preliminary data.</text>
</comment>
<dbReference type="SMART" id="SM00034">
    <property type="entry name" value="CLECT"/>
    <property type="match status" value="2"/>
</dbReference>
<feature type="transmembrane region" description="Helical" evidence="4">
    <location>
        <begin position="697"/>
        <end position="718"/>
    </location>
</feature>
<dbReference type="InterPro" id="IPR033989">
    <property type="entry name" value="CD209-like_CTLD"/>
</dbReference>
<feature type="domain" description="C-type lectin" evidence="5">
    <location>
        <begin position="754"/>
        <end position="871"/>
    </location>
</feature>
<dbReference type="PROSITE" id="PS50041">
    <property type="entry name" value="C_TYPE_LECTIN_2"/>
    <property type="match status" value="2"/>
</dbReference>
<dbReference type="InterPro" id="IPR016186">
    <property type="entry name" value="C-type_lectin-like/link_sf"/>
</dbReference>
<organism evidence="6 7">
    <name type="scientific">Hemibagrus guttatus</name>
    <dbReference type="NCBI Taxonomy" id="175788"/>
    <lineage>
        <taxon>Eukaryota</taxon>
        <taxon>Metazoa</taxon>
        <taxon>Chordata</taxon>
        <taxon>Craniata</taxon>
        <taxon>Vertebrata</taxon>
        <taxon>Euteleostomi</taxon>
        <taxon>Actinopterygii</taxon>
        <taxon>Neopterygii</taxon>
        <taxon>Teleostei</taxon>
        <taxon>Ostariophysi</taxon>
        <taxon>Siluriformes</taxon>
        <taxon>Bagridae</taxon>
        <taxon>Hemibagrus</taxon>
    </lineage>
</organism>
<dbReference type="EMBL" id="JAUCMX010000029">
    <property type="protein sequence ID" value="KAK3507752.1"/>
    <property type="molecule type" value="Genomic_DNA"/>
</dbReference>
<dbReference type="AlphaFoldDB" id="A0AAE0UK51"/>
<dbReference type="InterPro" id="IPR016187">
    <property type="entry name" value="CTDL_fold"/>
</dbReference>
<dbReference type="InterPro" id="IPR001304">
    <property type="entry name" value="C-type_lectin-like"/>
</dbReference>
<evidence type="ECO:0000256" key="1">
    <source>
        <dbReference type="ARBA" id="ARBA00022734"/>
    </source>
</evidence>
<dbReference type="Gene3D" id="3.10.100.10">
    <property type="entry name" value="Mannose-Binding Protein A, subunit A"/>
    <property type="match status" value="2"/>
</dbReference>
<evidence type="ECO:0000256" key="2">
    <source>
        <dbReference type="ARBA" id="ARBA00023157"/>
    </source>
</evidence>
<keyword evidence="4" id="KW-0472">Membrane</keyword>
<keyword evidence="4" id="KW-0812">Transmembrane</keyword>
<dbReference type="InterPro" id="IPR050111">
    <property type="entry name" value="C-type_lectin/snaclec_domain"/>
</dbReference>
<evidence type="ECO:0000256" key="4">
    <source>
        <dbReference type="SAM" id="Phobius"/>
    </source>
</evidence>
<dbReference type="GO" id="GO:0030246">
    <property type="term" value="F:carbohydrate binding"/>
    <property type="evidence" value="ECO:0007669"/>
    <property type="project" value="UniProtKB-KW"/>
</dbReference>
<protein>
    <recommendedName>
        <fullName evidence="5">C-type lectin domain-containing protein</fullName>
    </recommendedName>
</protein>
<dbReference type="PROSITE" id="PS00615">
    <property type="entry name" value="C_TYPE_LECTIN_1"/>
    <property type="match status" value="1"/>
</dbReference>
<evidence type="ECO:0000313" key="6">
    <source>
        <dbReference type="EMBL" id="KAK3507752.1"/>
    </source>
</evidence>
<dbReference type="CDD" id="cd03590">
    <property type="entry name" value="CLECT_DC-SIGN_like"/>
    <property type="match status" value="2"/>
</dbReference>
<dbReference type="InterPro" id="IPR018378">
    <property type="entry name" value="C-type_lectin_CS"/>
</dbReference>
<feature type="coiled-coil region" evidence="3">
    <location>
        <begin position="2"/>
        <end position="134"/>
    </location>
</feature>
<dbReference type="PANTHER" id="PTHR22803">
    <property type="entry name" value="MANNOSE, PHOSPHOLIPASE, LECTIN RECEPTOR RELATED"/>
    <property type="match status" value="1"/>
</dbReference>
<evidence type="ECO:0000259" key="5">
    <source>
        <dbReference type="PROSITE" id="PS50041"/>
    </source>
</evidence>
<dbReference type="Gene3D" id="1.20.5.1000">
    <property type="entry name" value="arf6 gtpase in complex with a specific effector, jip4"/>
    <property type="match status" value="1"/>
</dbReference>
<evidence type="ECO:0000313" key="7">
    <source>
        <dbReference type="Proteomes" id="UP001274896"/>
    </source>
</evidence>
<keyword evidence="7" id="KW-1185">Reference proteome</keyword>
<keyword evidence="2" id="KW-1015">Disulfide bond</keyword>
<evidence type="ECO:0000256" key="3">
    <source>
        <dbReference type="SAM" id="Coils"/>
    </source>
</evidence>
<name>A0AAE0UK51_9TELE</name>